<keyword evidence="5 6" id="KW-0472">Membrane</keyword>
<accession>A0ABW4IBY9</accession>
<reference evidence="9" key="1">
    <citation type="journal article" date="2019" name="Int. J. Syst. Evol. Microbiol.">
        <title>The Global Catalogue of Microorganisms (GCM) 10K type strain sequencing project: providing services to taxonomists for standard genome sequencing and annotation.</title>
        <authorList>
            <consortium name="The Broad Institute Genomics Platform"/>
            <consortium name="The Broad Institute Genome Sequencing Center for Infectious Disease"/>
            <person name="Wu L."/>
            <person name="Ma J."/>
        </authorList>
    </citation>
    <scope>NUCLEOTIDE SEQUENCE [LARGE SCALE GENOMIC DNA]</scope>
    <source>
        <strain evidence="9">CCUG 53762</strain>
    </source>
</reference>
<dbReference type="RefSeq" id="WP_379662631.1">
    <property type="nucleotide sequence ID" value="NZ_JBHUDG010000015.1"/>
</dbReference>
<keyword evidence="9" id="KW-1185">Reference proteome</keyword>
<dbReference type="InterPro" id="IPR007267">
    <property type="entry name" value="GtrA_DPMS_TM"/>
</dbReference>
<dbReference type="PANTHER" id="PTHR38459">
    <property type="entry name" value="PROPHAGE BACTOPRENOL-LINKED GLUCOSE TRANSLOCASE HOMOLOG"/>
    <property type="match status" value="1"/>
</dbReference>
<protein>
    <submittedName>
        <fullName evidence="8">GtrA family protein</fullName>
    </submittedName>
</protein>
<feature type="transmembrane region" description="Helical" evidence="6">
    <location>
        <begin position="7"/>
        <end position="29"/>
    </location>
</feature>
<dbReference type="EMBL" id="JBHUDG010000015">
    <property type="protein sequence ID" value="MFD1630255.1"/>
    <property type="molecule type" value="Genomic_DNA"/>
</dbReference>
<evidence type="ECO:0000256" key="2">
    <source>
        <dbReference type="ARBA" id="ARBA00009399"/>
    </source>
</evidence>
<dbReference type="Proteomes" id="UP001597118">
    <property type="component" value="Unassembled WGS sequence"/>
</dbReference>
<keyword evidence="3 6" id="KW-0812">Transmembrane</keyword>
<evidence type="ECO:0000256" key="6">
    <source>
        <dbReference type="SAM" id="Phobius"/>
    </source>
</evidence>
<evidence type="ECO:0000313" key="8">
    <source>
        <dbReference type="EMBL" id="MFD1630255.1"/>
    </source>
</evidence>
<evidence type="ECO:0000259" key="7">
    <source>
        <dbReference type="Pfam" id="PF04138"/>
    </source>
</evidence>
<comment type="subcellular location">
    <subcellularLocation>
        <location evidence="1">Membrane</location>
        <topology evidence="1">Multi-pass membrane protein</topology>
    </subcellularLocation>
</comment>
<comment type="caution">
    <text evidence="8">The sequence shown here is derived from an EMBL/GenBank/DDBJ whole genome shotgun (WGS) entry which is preliminary data.</text>
</comment>
<evidence type="ECO:0000256" key="1">
    <source>
        <dbReference type="ARBA" id="ARBA00004141"/>
    </source>
</evidence>
<comment type="similarity">
    <text evidence="2">Belongs to the GtrA family.</text>
</comment>
<feature type="transmembrane region" description="Helical" evidence="6">
    <location>
        <begin position="71"/>
        <end position="94"/>
    </location>
</feature>
<evidence type="ECO:0000256" key="4">
    <source>
        <dbReference type="ARBA" id="ARBA00022989"/>
    </source>
</evidence>
<feature type="transmembrane region" description="Helical" evidence="6">
    <location>
        <begin position="106"/>
        <end position="125"/>
    </location>
</feature>
<dbReference type="InterPro" id="IPR051401">
    <property type="entry name" value="GtrA_CellWall_Glycosyl"/>
</dbReference>
<name>A0ABW4IBY9_9SPHI</name>
<dbReference type="Pfam" id="PF04138">
    <property type="entry name" value="GtrA_DPMS_TM"/>
    <property type="match status" value="1"/>
</dbReference>
<evidence type="ECO:0000256" key="5">
    <source>
        <dbReference type="ARBA" id="ARBA00023136"/>
    </source>
</evidence>
<evidence type="ECO:0000256" key="3">
    <source>
        <dbReference type="ARBA" id="ARBA00022692"/>
    </source>
</evidence>
<evidence type="ECO:0000313" key="9">
    <source>
        <dbReference type="Proteomes" id="UP001597118"/>
    </source>
</evidence>
<gene>
    <name evidence="8" type="ORF">ACFSAH_10225</name>
</gene>
<keyword evidence="4 6" id="KW-1133">Transmembrane helix</keyword>
<feature type="transmembrane region" description="Helical" evidence="6">
    <location>
        <begin position="38"/>
        <end position="59"/>
    </location>
</feature>
<feature type="domain" description="GtrA/DPMS transmembrane" evidence="7">
    <location>
        <begin position="10"/>
        <end position="125"/>
    </location>
</feature>
<sequence>MPALLEIIFKFGIVGLIGLILDFSVTWFCKEKLRFNKFLANGLGFCIAVINNYLLNRIWTFTSNNPKITNQFLLFLMVSLTGLLLNTFIIYLLHNKIRLNFYLSKVIAIAFVFIWNFTLNSLFTFNCTTCGI</sequence>
<organism evidence="8 9">
    <name type="scientific">Pseudopedobacter beijingensis</name>
    <dbReference type="NCBI Taxonomy" id="1207056"/>
    <lineage>
        <taxon>Bacteria</taxon>
        <taxon>Pseudomonadati</taxon>
        <taxon>Bacteroidota</taxon>
        <taxon>Sphingobacteriia</taxon>
        <taxon>Sphingobacteriales</taxon>
        <taxon>Sphingobacteriaceae</taxon>
        <taxon>Pseudopedobacter</taxon>
    </lineage>
</organism>
<proteinExistence type="inferred from homology"/>
<dbReference type="PANTHER" id="PTHR38459:SF1">
    <property type="entry name" value="PROPHAGE BACTOPRENOL-LINKED GLUCOSE TRANSLOCASE HOMOLOG"/>
    <property type="match status" value="1"/>
</dbReference>